<evidence type="ECO:0000259" key="4">
    <source>
        <dbReference type="PROSITE" id="PS50106"/>
    </source>
</evidence>
<dbReference type="Pfam" id="PF13365">
    <property type="entry name" value="Trypsin_2"/>
    <property type="match status" value="1"/>
</dbReference>
<dbReference type="Proteomes" id="UP000268857">
    <property type="component" value="Unassembled WGS sequence"/>
</dbReference>
<dbReference type="PANTHER" id="PTHR22939:SF129">
    <property type="entry name" value="SERINE PROTEASE HTRA2, MITOCHONDRIAL"/>
    <property type="match status" value="1"/>
</dbReference>
<dbReference type="Gene3D" id="2.30.42.10">
    <property type="match status" value="1"/>
</dbReference>
<dbReference type="InterPro" id="IPR048172">
    <property type="entry name" value="HhoA_HhoB_HtrA-like"/>
</dbReference>
<dbReference type="SUPFAM" id="SSF50156">
    <property type="entry name" value="PDZ domain-like"/>
    <property type="match status" value="1"/>
</dbReference>
<feature type="domain" description="PDZ" evidence="4">
    <location>
        <begin position="309"/>
        <end position="391"/>
    </location>
</feature>
<dbReference type="InterPro" id="IPR036034">
    <property type="entry name" value="PDZ_sf"/>
</dbReference>
<dbReference type="PANTHER" id="PTHR22939">
    <property type="entry name" value="SERINE PROTEASE FAMILY S1C HTRA-RELATED"/>
    <property type="match status" value="1"/>
</dbReference>
<dbReference type="PRINTS" id="PR00834">
    <property type="entry name" value="PROTEASES2C"/>
</dbReference>
<dbReference type="RefSeq" id="WP_016872671.1">
    <property type="nucleotide sequence ID" value="NZ_AJLN01000084.1"/>
</dbReference>
<dbReference type="Pfam" id="PF13180">
    <property type="entry name" value="PDZ_2"/>
    <property type="match status" value="1"/>
</dbReference>
<name>A0A433NNG4_CHLFR</name>
<dbReference type="InterPro" id="IPR001940">
    <property type="entry name" value="Peptidase_S1C"/>
</dbReference>
<evidence type="ECO:0000256" key="3">
    <source>
        <dbReference type="ARBA" id="ARBA00022801"/>
    </source>
</evidence>
<evidence type="ECO:0000313" key="5">
    <source>
        <dbReference type="EMBL" id="RUR84897.1"/>
    </source>
</evidence>
<evidence type="ECO:0000256" key="1">
    <source>
        <dbReference type="ARBA" id="ARBA00010541"/>
    </source>
</evidence>
<comment type="caution">
    <text evidence="5">The sequence shown here is derived from an EMBL/GenBank/DDBJ whole genome shotgun (WGS) entry which is preliminary data.</text>
</comment>
<dbReference type="STRING" id="211165.GCA_000317285_03048"/>
<dbReference type="InterPro" id="IPR043504">
    <property type="entry name" value="Peptidase_S1_PA_chymotrypsin"/>
</dbReference>
<evidence type="ECO:0000256" key="2">
    <source>
        <dbReference type="ARBA" id="ARBA00022670"/>
    </source>
</evidence>
<keyword evidence="3" id="KW-0378">Hydrolase</keyword>
<comment type="similarity">
    <text evidence="1">Belongs to the peptidase S1C family.</text>
</comment>
<dbReference type="GO" id="GO:0004252">
    <property type="term" value="F:serine-type endopeptidase activity"/>
    <property type="evidence" value="ECO:0007669"/>
    <property type="project" value="InterPro"/>
</dbReference>
<gene>
    <name evidence="5" type="ORF">PCC6912_10130</name>
</gene>
<organism evidence="5 6">
    <name type="scientific">Chlorogloeopsis fritschii PCC 6912</name>
    <dbReference type="NCBI Taxonomy" id="211165"/>
    <lineage>
        <taxon>Bacteria</taxon>
        <taxon>Bacillati</taxon>
        <taxon>Cyanobacteriota</taxon>
        <taxon>Cyanophyceae</taxon>
        <taxon>Nostocales</taxon>
        <taxon>Chlorogloeopsidaceae</taxon>
        <taxon>Chlorogloeopsis</taxon>
    </lineage>
</organism>
<dbReference type="NCBIfam" id="NF041521">
    <property type="entry name" value="HhoA_HhoB_HtrA"/>
    <property type="match status" value="1"/>
</dbReference>
<reference evidence="5 6" key="1">
    <citation type="journal article" date="2019" name="Genome Biol. Evol.">
        <title>Day and night: Metabolic profiles and evolutionary relationships of six axenic non-marine cyanobacteria.</title>
        <authorList>
            <person name="Will S.E."/>
            <person name="Henke P."/>
            <person name="Boedeker C."/>
            <person name="Huang S."/>
            <person name="Brinkmann H."/>
            <person name="Rohde M."/>
            <person name="Jarek M."/>
            <person name="Friedl T."/>
            <person name="Seufert S."/>
            <person name="Schumacher M."/>
            <person name="Overmann J."/>
            <person name="Neumann-Schaal M."/>
            <person name="Petersen J."/>
        </authorList>
    </citation>
    <scope>NUCLEOTIDE SEQUENCE [LARGE SCALE GENOMIC DNA]</scope>
    <source>
        <strain evidence="5 6">PCC 6912</strain>
    </source>
</reference>
<dbReference type="InterPro" id="IPR001478">
    <property type="entry name" value="PDZ"/>
</dbReference>
<dbReference type="SMART" id="SM00228">
    <property type="entry name" value="PDZ"/>
    <property type="match status" value="1"/>
</dbReference>
<dbReference type="PROSITE" id="PS50106">
    <property type="entry name" value="PDZ"/>
    <property type="match status" value="1"/>
</dbReference>
<sequence length="406" mass="42928">MKLSRKQLAVYFSLVVSGGVFGGSAVLLASTYLLTKKPAFQELRNVTTALPSNTVVSNSIKGSILPPIGSDKVNFIASAVQKTGPAVVRINATRKVANPISEAFKNPLLRRFFGENEEPIPQEKIERGTGSGFLLSANGEILTNAHVVASTDTVQVTLKDGRTFEGKVVGVDAMTDLAVVKIPAKSLPTVKLGNSQNLIPGEWAIAIGNPLGLDNTVTIGIISATDRTSAQVGVPEKRVSFIQTDAAINPGNSGGPLLNAEGEVIGVNTAIRADAQGLGFAIPIETAARIAQELFTKGYVKHPFLGIEMVDLSPAKKQQINQENNLNIKQNTGVAIKGVLEKSPAQRAGLRPGDVIYKVNGKPVKTAAQVQKLVESSSVGDILPIEIVRDGKNQLFKVQSGAYPQK</sequence>
<accession>A0A433NNG4</accession>
<evidence type="ECO:0000313" key="6">
    <source>
        <dbReference type="Proteomes" id="UP000268857"/>
    </source>
</evidence>
<protein>
    <submittedName>
        <fullName evidence="5">Serine protease</fullName>
    </submittedName>
</protein>
<dbReference type="GO" id="GO:0006508">
    <property type="term" value="P:proteolysis"/>
    <property type="evidence" value="ECO:0007669"/>
    <property type="project" value="UniProtKB-KW"/>
</dbReference>
<dbReference type="SUPFAM" id="SSF50494">
    <property type="entry name" value="Trypsin-like serine proteases"/>
    <property type="match status" value="1"/>
</dbReference>
<dbReference type="Gene3D" id="2.40.10.10">
    <property type="entry name" value="Trypsin-like serine proteases"/>
    <property type="match status" value="2"/>
</dbReference>
<dbReference type="InterPro" id="IPR009003">
    <property type="entry name" value="Peptidase_S1_PA"/>
</dbReference>
<keyword evidence="6" id="KW-1185">Reference proteome</keyword>
<dbReference type="EMBL" id="RSCJ01000003">
    <property type="protein sequence ID" value="RUR84897.1"/>
    <property type="molecule type" value="Genomic_DNA"/>
</dbReference>
<keyword evidence="2 5" id="KW-0645">Protease</keyword>
<dbReference type="OrthoDB" id="9807133at2"/>
<dbReference type="AlphaFoldDB" id="A0A433NNG4"/>
<proteinExistence type="inferred from homology"/>